<feature type="chain" id="PRO_5003070045" evidence="2">
    <location>
        <begin position="31"/>
        <end position="416"/>
    </location>
</feature>
<dbReference type="RefSeq" id="WP_013047171.1">
    <property type="nucleotide sequence ID" value="NC_014010.1"/>
</dbReference>
<dbReference type="Gene3D" id="1.25.40.10">
    <property type="entry name" value="Tetratricopeptide repeat domain"/>
    <property type="match status" value="1"/>
</dbReference>
<dbReference type="Proteomes" id="UP000007460">
    <property type="component" value="Chromosome"/>
</dbReference>
<dbReference type="InterPro" id="IPR011990">
    <property type="entry name" value="TPR-like_helical_dom_sf"/>
</dbReference>
<evidence type="ECO:0000313" key="4">
    <source>
        <dbReference type="Proteomes" id="UP000007460"/>
    </source>
</evidence>
<feature type="region of interest" description="Disordered" evidence="1">
    <location>
        <begin position="192"/>
        <end position="226"/>
    </location>
</feature>
<keyword evidence="2" id="KW-0732">Signal</keyword>
<dbReference type="OrthoDB" id="7185608at2"/>
<evidence type="ECO:0000256" key="2">
    <source>
        <dbReference type="SAM" id="SignalP"/>
    </source>
</evidence>
<evidence type="ECO:0000313" key="3">
    <source>
        <dbReference type="EMBL" id="ADE40544.1"/>
    </source>
</evidence>
<dbReference type="KEGG" id="apb:SAR116_2301"/>
<feature type="signal peptide" evidence="2">
    <location>
        <begin position="1"/>
        <end position="30"/>
    </location>
</feature>
<evidence type="ECO:0000256" key="1">
    <source>
        <dbReference type="SAM" id="MobiDB-lite"/>
    </source>
</evidence>
<dbReference type="HOGENOM" id="CLU_660338_0_0_5"/>
<dbReference type="SUPFAM" id="SSF48452">
    <property type="entry name" value="TPR-like"/>
    <property type="match status" value="1"/>
</dbReference>
<dbReference type="eggNOG" id="COG1729">
    <property type="taxonomic scope" value="Bacteria"/>
</dbReference>
<organism evidence="3 4">
    <name type="scientific">Puniceispirillum marinum (strain IMCC1322)</name>
    <dbReference type="NCBI Taxonomy" id="488538"/>
    <lineage>
        <taxon>Bacteria</taxon>
        <taxon>Pseudomonadati</taxon>
        <taxon>Pseudomonadota</taxon>
        <taxon>Alphaproteobacteria</taxon>
        <taxon>Candidatus Puniceispirillales</taxon>
        <taxon>Candidatus Puniceispirillaceae</taxon>
        <taxon>Candidatus Puniceispirillum</taxon>
    </lineage>
</organism>
<name>D5BPP2_PUNMI</name>
<gene>
    <name evidence="3" type="ordered locus">SAR116_2301</name>
</gene>
<keyword evidence="4" id="KW-1185">Reference proteome</keyword>
<feature type="compositionally biased region" description="Low complexity" evidence="1">
    <location>
        <begin position="194"/>
        <end position="215"/>
    </location>
</feature>
<dbReference type="STRING" id="488538.SAR116_2301"/>
<dbReference type="AlphaFoldDB" id="D5BPP2"/>
<sequence length="416" mass="45247">MFLRSHSIRILSLWLLLAAMSVETSFAQSAATGTTGNSDTTSALLTRHQQRMDILEAGLKEIRGVLEKDLREIGMKIQQLDSSAAKGDSTKSADMQMLNDKMERLTDMIAMTNRRMERTLEITSDTEFRLLRLEKRMQTLLSLGSDSLANAVIGQDTNPAKPRADVLMNRSEGSDGTTWSVDEKALADKMQENTNTNNNSGSVTASGAAGLTAGSDPSGNAGQNDDMANVNALDVAGVGRDPDVTAQGNDMSAKDKTVANTDTTQIGRDTKQSEEVVVPAKPVVLPDSSPEEQYRFALGRALQNDLETAEAAFAEFKQLNKGHEREADAVYWLGRVQFMRKKYEKAAMTFSEFNGDFPGDARLVDTTMWIAESVSHFAEPEQACAIYESLPQLLDAPPEAFLKQLATLSATAKCGS</sequence>
<proteinExistence type="predicted"/>
<protein>
    <submittedName>
        <fullName evidence="3">TPR repeat:Molluscan rhodopsin C-tail</fullName>
    </submittedName>
</protein>
<reference evidence="3 4" key="1">
    <citation type="journal article" date="2010" name="J. Bacteriol.">
        <title>Complete genome sequence of "Candidatus Puniceispirillum marinum" IMCC1322, a representative of the SAR116 clade in the Alphaproteobacteria.</title>
        <authorList>
            <person name="Oh H.M."/>
            <person name="Kwon K.K."/>
            <person name="Kang I."/>
            <person name="Kang S.G."/>
            <person name="Lee J.H."/>
            <person name="Kim S.J."/>
            <person name="Cho J.C."/>
        </authorList>
    </citation>
    <scope>NUCLEOTIDE SEQUENCE [LARGE SCALE GENOMIC DNA]</scope>
    <source>
        <strain evidence="3 4">IMCC1322</strain>
    </source>
</reference>
<accession>D5BPP2</accession>
<dbReference type="EMBL" id="CP001751">
    <property type="protein sequence ID" value="ADE40544.1"/>
    <property type="molecule type" value="Genomic_DNA"/>
</dbReference>
<feature type="region of interest" description="Disordered" evidence="1">
    <location>
        <begin position="238"/>
        <end position="258"/>
    </location>
</feature>